<dbReference type="Proteomes" id="UP001627154">
    <property type="component" value="Unassembled WGS sequence"/>
</dbReference>
<keyword evidence="2" id="KW-1185">Reference proteome</keyword>
<protein>
    <submittedName>
        <fullName evidence="1">Uncharacterized protein</fullName>
    </submittedName>
</protein>
<name>A0ABD2XAQ3_9HYME</name>
<sequence length="77" mass="8974">MELTLPLLPLSTCNSRAFDITGYCARLPRRRRLRGRSFGFAINEELLRCYPDSCFIIQTRNKFNGRDVQQLMSGLEF</sequence>
<comment type="caution">
    <text evidence="1">The sequence shown here is derived from an EMBL/GenBank/DDBJ whole genome shotgun (WGS) entry which is preliminary data.</text>
</comment>
<organism evidence="1 2">
    <name type="scientific">Trichogramma kaykai</name>
    <dbReference type="NCBI Taxonomy" id="54128"/>
    <lineage>
        <taxon>Eukaryota</taxon>
        <taxon>Metazoa</taxon>
        <taxon>Ecdysozoa</taxon>
        <taxon>Arthropoda</taxon>
        <taxon>Hexapoda</taxon>
        <taxon>Insecta</taxon>
        <taxon>Pterygota</taxon>
        <taxon>Neoptera</taxon>
        <taxon>Endopterygota</taxon>
        <taxon>Hymenoptera</taxon>
        <taxon>Apocrita</taxon>
        <taxon>Proctotrupomorpha</taxon>
        <taxon>Chalcidoidea</taxon>
        <taxon>Trichogrammatidae</taxon>
        <taxon>Trichogramma</taxon>
    </lineage>
</organism>
<gene>
    <name evidence="1" type="ORF">TKK_005179</name>
</gene>
<accession>A0ABD2XAQ3</accession>
<evidence type="ECO:0000313" key="2">
    <source>
        <dbReference type="Proteomes" id="UP001627154"/>
    </source>
</evidence>
<evidence type="ECO:0000313" key="1">
    <source>
        <dbReference type="EMBL" id="KAL3401832.1"/>
    </source>
</evidence>
<dbReference type="AlphaFoldDB" id="A0ABD2XAQ3"/>
<reference evidence="1 2" key="1">
    <citation type="journal article" date="2024" name="bioRxiv">
        <title>A reference genome for Trichogramma kaykai: A tiny desert-dwelling parasitoid wasp with competing sex-ratio distorters.</title>
        <authorList>
            <person name="Culotta J."/>
            <person name="Lindsey A.R."/>
        </authorList>
    </citation>
    <scope>NUCLEOTIDE SEQUENCE [LARGE SCALE GENOMIC DNA]</scope>
    <source>
        <strain evidence="1 2">KSX58</strain>
    </source>
</reference>
<dbReference type="EMBL" id="JBJJXI010000043">
    <property type="protein sequence ID" value="KAL3401832.1"/>
    <property type="molecule type" value="Genomic_DNA"/>
</dbReference>
<proteinExistence type="predicted"/>